<feature type="compositionally biased region" description="Acidic residues" evidence="1">
    <location>
        <begin position="106"/>
        <end position="123"/>
    </location>
</feature>
<feature type="compositionally biased region" description="Basic and acidic residues" evidence="1">
    <location>
        <begin position="428"/>
        <end position="450"/>
    </location>
</feature>
<feature type="compositionally biased region" description="Polar residues" evidence="1">
    <location>
        <begin position="455"/>
        <end position="464"/>
    </location>
</feature>
<feature type="region of interest" description="Disordered" evidence="1">
    <location>
        <begin position="418"/>
        <end position="464"/>
    </location>
</feature>
<dbReference type="InterPro" id="IPR006015">
    <property type="entry name" value="Universal_stress_UspA"/>
</dbReference>
<accession>A0A061BJH9</accession>
<dbReference type="EMBL" id="LK052963">
    <property type="protein sequence ID" value="CDR49568.1"/>
    <property type="molecule type" value="Genomic_DNA"/>
</dbReference>
<sequence length="464" mass="50690">MNFLSIRRSTNKSGAAGAGTSDSEDDRGRGRGRSLSPWRRSSKSRSRSRAGTRSRDASAEGIRGDDMDGESEGEGARPMPVVSPSNAFVDDDTSDEEGSENGSVGYDDEFSEDDEEIEFDEEVEKNTEANASADTPFDFLTREGNTIYYPGEGPNLIPPTDPMSSSLISNSPSLSSSTATIGGLPRANPRTGLLPRRKSTKSGAPQKLELKTGRPTFEKNRCTVTLTHGDPDRALVEAGRKRRRYLVASDLSEESLYAIQWAIGTVLREGDECILVSVMETDSKLDSDDTSRQAKIANQRERQAPALQLARQATTLLERTRLNVRVICQAIHAKVPRHMLVDMIDYLEPTLVLVGSRGLTKLKGMLLGSTSNYLVQKSSAPVMVVRRPLRVSRTVHRKISSLDRTARVALADAAIEKESHAQAVDQPENEKVEGEDVKERVGEMEVHEAEGGGLSRTTTRESAV</sequence>
<dbReference type="InterPro" id="IPR014729">
    <property type="entry name" value="Rossmann-like_a/b/a_fold"/>
</dbReference>
<feature type="compositionally biased region" description="Basic and acidic residues" evidence="1">
    <location>
        <begin position="53"/>
        <end position="66"/>
    </location>
</feature>
<feature type="region of interest" description="Disordered" evidence="1">
    <location>
        <begin position="1"/>
        <end position="137"/>
    </location>
</feature>
<feature type="compositionally biased region" description="Acidic residues" evidence="1">
    <location>
        <begin position="89"/>
        <end position="99"/>
    </location>
</feature>
<dbReference type="Pfam" id="PF00582">
    <property type="entry name" value="Usp"/>
    <property type="match status" value="1"/>
</dbReference>
<gene>
    <name evidence="3" type="ORF">RHTO0S_28e00628g</name>
</gene>
<feature type="compositionally biased region" description="Low complexity" evidence="1">
    <location>
        <begin position="164"/>
        <end position="177"/>
    </location>
</feature>
<evidence type="ECO:0000259" key="2">
    <source>
        <dbReference type="Pfam" id="PF00582"/>
    </source>
</evidence>
<feature type="region of interest" description="Disordered" evidence="1">
    <location>
        <begin position="164"/>
        <end position="216"/>
    </location>
</feature>
<dbReference type="InterPro" id="IPR006016">
    <property type="entry name" value="UspA"/>
</dbReference>
<organism evidence="3">
    <name type="scientific">Rhodotorula toruloides</name>
    <name type="common">Yeast</name>
    <name type="synonym">Rhodosporidium toruloides</name>
    <dbReference type="NCBI Taxonomy" id="5286"/>
    <lineage>
        <taxon>Eukaryota</taxon>
        <taxon>Fungi</taxon>
        <taxon>Dikarya</taxon>
        <taxon>Basidiomycota</taxon>
        <taxon>Pucciniomycotina</taxon>
        <taxon>Microbotryomycetes</taxon>
        <taxon>Sporidiobolales</taxon>
        <taxon>Sporidiobolaceae</taxon>
        <taxon>Rhodotorula</taxon>
    </lineage>
</organism>
<dbReference type="OrthoDB" id="992776at2759"/>
<feature type="domain" description="UspA" evidence="2">
    <location>
        <begin position="243"/>
        <end position="386"/>
    </location>
</feature>
<dbReference type="PRINTS" id="PR01438">
    <property type="entry name" value="UNVRSLSTRESS"/>
</dbReference>
<feature type="compositionally biased region" description="Basic residues" evidence="1">
    <location>
        <begin position="40"/>
        <end position="52"/>
    </location>
</feature>
<dbReference type="SUPFAM" id="SSF52402">
    <property type="entry name" value="Adenine nucleotide alpha hydrolases-like"/>
    <property type="match status" value="1"/>
</dbReference>
<name>A0A061BJH9_RHOTO</name>
<dbReference type="PANTHER" id="PTHR46100:SF4">
    <property type="entry name" value="USPA DOMAIN-CONTAINING PROTEIN"/>
    <property type="match status" value="1"/>
</dbReference>
<proteinExistence type="predicted"/>
<evidence type="ECO:0000256" key="1">
    <source>
        <dbReference type="SAM" id="MobiDB-lite"/>
    </source>
</evidence>
<dbReference type="CDD" id="cd23659">
    <property type="entry name" value="USP_At3g01520-like"/>
    <property type="match status" value="1"/>
</dbReference>
<dbReference type="Gene3D" id="3.40.50.620">
    <property type="entry name" value="HUPs"/>
    <property type="match status" value="1"/>
</dbReference>
<protein>
    <submittedName>
        <fullName evidence="3">RHTO0S28e00628g1_1</fullName>
    </submittedName>
</protein>
<dbReference type="AlphaFoldDB" id="A0A061BJH9"/>
<dbReference type="PANTHER" id="PTHR46100">
    <property type="entry name" value="IMP2'P"/>
    <property type="match status" value="1"/>
</dbReference>
<evidence type="ECO:0000313" key="3">
    <source>
        <dbReference type="EMBL" id="CDR49568.1"/>
    </source>
</evidence>
<reference evidence="3" key="1">
    <citation type="journal article" date="2014" name="Genome Announc.">
        <title>Draft genome sequence of Rhodosporidium toruloides CECT1137, an oleaginous yeast of biotechnological interest.</title>
        <authorList>
            <person name="Morin N."/>
            <person name="Calcas X."/>
            <person name="Devillers H."/>
            <person name="Durrens P."/>
            <person name="Sherman D.J."/>
            <person name="Nicaud J.-M."/>
            <person name="Neuveglise C."/>
        </authorList>
    </citation>
    <scope>NUCLEOTIDE SEQUENCE</scope>
    <source>
        <strain evidence="3">CECT1137</strain>
    </source>
</reference>